<dbReference type="EMBL" id="CP034171">
    <property type="protein sequence ID" value="AZI20672.1"/>
    <property type="molecule type" value="Genomic_DNA"/>
</dbReference>
<accession>A0A3G8WHL5</accession>
<dbReference type="Proteomes" id="UP000282297">
    <property type="component" value="Chromosome"/>
</dbReference>
<dbReference type="RefSeq" id="WP_124784860.1">
    <property type="nucleotide sequence ID" value="NZ_CP034171.1"/>
</dbReference>
<proteinExistence type="predicted"/>
<organism evidence="3 4">
    <name type="scientific">Chryseobacterium taklimakanense</name>
    <dbReference type="NCBI Taxonomy" id="536441"/>
    <lineage>
        <taxon>Bacteria</taxon>
        <taxon>Pseudomonadati</taxon>
        <taxon>Bacteroidota</taxon>
        <taxon>Flavobacteriia</taxon>
        <taxon>Flavobacteriales</taxon>
        <taxon>Weeksellaceae</taxon>
        <taxon>Chryseobacterium group</taxon>
        <taxon>Chryseobacterium</taxon>
    </lineage>
</organism>
<feature type="compositionally biased region" description="Basic and acidic residues" evidence="2">
    <location>
        <begin position="1"/>
        <end position="13"/>
    </location>
</feature>
<protein>
    <submittedName>
        <fullName evidence="3">Uncharacterized protein</fullName>
    </submittedName>
</protein>
<evidence type="ECO:0000313" key="3">
    <source>
        <dbReference type="EMBL" id="AZI20672.1"/>
    </source>
</evidence>
<gene>
    <name evidence="3" type="ORF">EIH08_08085</name>
</gene>
<feature type="coiled-coil region" evidence="1">
    <location>
        <begin position="44"/>
        <end position="92"/>
    </location>
</feature>
<evidence type="ECO:0000256" key="1">
    <source>
        <dbReference type="SAM" id="Coils"/>
    </source>
</evidence>
<name>A0A3G8WHL5_9FLAO</name>
<dbReference type="AlphaFoldDB" id="A0A3G8WHL5"/>
<keyword evidence="1" id="KW-0175">Coiled coil</keyword>
<sequence length="92" mass="11027">MMQEEETKREVRRMPMKAVTPSEHRQIVAHACQLLEKLEGGPHHRKYRDELEALTATYDRYQQCLEDLWAVLEAYRAKSERLKDACKRKKIR</sequence>
<evidence type="ECO:0000256" key="2">
    <source>
        <dbReference type="SAM" id="MobiDB-lite"/>
    </source>
</evidence>
<feature type="region of interest" description="Disordered" evidence="2">
    <location>
        <begin position="1"/>
        <end position="23"/>
    </location>
</feature>
<reference evidence="4" key="1">
    <citation type="submission" date="2018-11" db="EMBL/GenBank/DDBJ databases">
        <title>Proposal to divide the Flavobacteriaceae and reorganize its genera based on Amino Acid Identity values calculated from whole genome sequences.</title>
        <authorList>
            <person name="Nicholson A.C."/>
            <person name="Gulvik C.A."/>
            <person name="Whitney A.M."/>
            <person name="Humrighouse B.W."/>
            <person name="Bell M."/>
            <person name="Holmes B."/>
            <person name="Steigerwalt A.B."/>
            <person name="Villarma A."/>
            <person name="Sheth M."/>
            <person name="Batra D."/>
            <person name="Pryor J."/>
            <person name="Bernardet J.-F."/>
            <person name="Hugo C."/>
            <person name="Kampfer P."/>
            <person name="Newman J.D."/>
            <person name="McQuiston J.R."/>
        </authorList>
    </citation>
    <scope>NUCLEOTIDE SEQUENCE [LARGE SCALE GENOMIC DNA]</scope>
    <source>
        <strain evidence="4">H4753</strain>
    </source>
</reference>
<evidence type="ECO:0000313" key="4">
    <source>
        <dbReference type="Proteomes" id="UP000282297"/>
    </source>
</evidence>